<keyword evidence="3" id="KW-1185">Reference proteome</keyword>
<evidence type="ECO:0000256" key="1">
    <source>
        <dbReference type="SAM" id="Phobius"/>
    </source>
</evidence>
<feature type="transmembrane region" description="Helical" evidence="1">
    <location>
        <begin position="71"/>
        <end position="88"/>
    </location>
</feature>
<comment type="caution">
    <text evidence="2">The sequence shown here is derived from an EMBL/GenBank/DDBJ whole genome shotgun (WGS) entry which is preliminary data.</text>
</comment>
<proteinExistence type="predicted"/>
<keyword evidence="1" id="KW-0472">Membrane</keyword>
<evidence type="ECO:0000313" key="3">
    <source>
        <dbReference type="Proteomes" id="UP001596086"/>
    </source>
</evidence>
<feature type="transmembrane region" description="Helical" evidence="1">
    <location>
        <begin position="33"/>
        <end position="51"/>
    </location>
</feature>
<gene>
    <name evidence="2" type="ORF">ACFPO9_20840</name>
</gene>
<organism evidence="2 3">
    <name type="scientific">Massilia aerilata</name>
    <dbReference type="NCBI Taxonomy" id="453817"/>
    <lineage>
        <taxon>Bacteria</taxon>
        <taxon>Pseudomonadati</taxon>
        <taxon>Pseudomonadota</taxon>
        <taxon>Betaproteobacteria</taxon>
        <taxon>Burkholderiales</taxon>
        <taxon>Oxalobacteraceae</taxon>
        <taxon>Telluria group</taxon>
        <taxon>Massilia</taxon>
    </lineage>
</organism>
<reference evidence="3" key="1">
    <citation type="journal article" date="2019" name="Int. J. Syst. Evol. Microbiol.">
        <title>The Global Catalogue of Microorganisms (GCM) 10K type strain sequencing project: providing services to taxonomists for standard genome sequencing and annotation.</title>
        <authorList>
            <consortium name="The Broad Institute Genomics Platform"/>
            <consortium name="The Broad Institute Genome Sequencing Center for Infectious Disease"/>
            <person name="Wu L."/>
            <person name="Ma J."/>
        </authorList>
    </citation>
    <scope>NUCLEOTIDE SEQUENCE [LARGE SCALE GENOMIC DNA]</scope>
    <source>
        <strain evidence="3">CGMCC 4.5798</strain>
    </source>
</reference>
<dbReference type="Proteomes" id="UP001596086">
    <property type="component" value="Unassembled WGS sequence"/>
</dbReference>
<dbReference type="EMBL" id="JBHSMZ010000016">
    <property type="protein sequence ID" value="MFC5550972.1"/>
    <property type="molecule type" value="Genomic_DNA"/>
</dbReference>
<evidence type="ECO:0000313" key="2">
    <source>
        <dbReference type="EMBL" id="MFC5550972.1"/>
    </source>
</evidence>
<sequence>MTKTNNPGTGSIAPLAESTATSHHVWATAARECIAAVLSLLIVGFTLYFMWAMFSAPDDVAPMRWQHQSSVLQTALGLTGAVIGYYFARIPAERAVSVAQQKEAAAISSAEQAAESKGRIVGSVQEMHDDYASPHGGGDDHVDGDAMRADIAQRLAQILRKA</sequence>
<accession>A0ABW0S6B7</accession>
<protein>
    <submittedName>
        <fullName evidence="2">Uncharacterized protein</fullName>
    </submittedName>
</protein>
<dbReference type="RefSeq" id="WP_379774363.1">
    <property type="nucleotide sequence ID" value="NZ_JBHSMZ010000016.1"/>
</dbReference>
<keyword evidence="1" id="KW-0812">Transmembrane</keyword>
<keyword evidence="1" id="KW-1133">Transmembrane helix</keyword>
<name>A0ABW0S6B7_9BURK</name>